<feature type="compositionally biased region" description="Low complexity" evidence="1">
    <location>
        <begin position="78"/>
        <end position="111"/>
    </location>
</feature>
<evidence type="ECO:0000313" key="5">
    <source>
        <dbReference type="Proteomes" id="UP000518206"/>
    </source>
</evidence>
<dbReference type="PANTHER" id="PTHR34512">
    <property type="entry name" value="CELL SURFACE PROTEIN"/>
    <property type="match status" value="1"/>
</dbReference>
<reference evidence="4 5" key="1">
    <citation type="submission" date="2020-08" db="EMBL/GenBank/DDBJ databases">
        <title>The Agave Microbiome: Exploring the role of microbial communities in plant adaptations to desert environments.</title>
        <authorList>
            <person name="Partida-Martinez L.P."/>
        </authorList>
    </citation>
    <scope>NUCLEOTIDE SEQUENCE [LARGE SCALE GENOMIC DNA]</scope>
    <source>
        <strain evidence="4 5">RAS26</strain>
    </source>
</reference>
<dbReference type="InterPro" id="IPR011047">
    <property type="entry name" value="Quinoprotein_ADH-like_sf"/>
</dbReference>
<evidence type="ECO:0000313" key="4">
    <source>
        <dbReference type="EMBL" id="MBB2923581.1"/>
    </source>
</evidence>
<comment type="caution">
    <text evidence="4">The sequence shown here is derived from an EMBL/GenBank/DDBJ whole genome shotgun (WGS) entry which is preliminary data.</text>
</comment>
<name>A0A7W4UG51_9CELL</name>
<organism evidence="4 5">
    <name type="scientific">Cellulomonas cellasea</name>
    <dbReference type="NCBI Taxonomy" id="43670"/>
    <lineage>
        <taxon>Bacteria</taxon>
        <taxon>Bacillati</taxon>
        <taxon>Actinomycetota</taxon>
        <taxon>Actinomycetes</taxon>
        <taxon>Micrococcales</taxon>
        <taxon>Cellulomonadaceae</taxon>
        <taxon>Cellulomonas</taxon>
    </lineage>
</organism>
<dbReference type="PANTHER" id="PTHR34512:SF30">
    <property type="entry name" value="OUTER MEMBRANE PROTEIN ASSEMBLY FACTOR BAMB"/>
    <property type="match status" value="1"/>
</dbReference>
<keyword evidence="2" id="KW-0812">Transmembrane</keyword>
<keyword evidence="2" id="KW-1133">Transmembrane helix</keyword>
<dbReference type="SMART" id="SM00564">
    <property type="entry name" value="PQQ"/>
    <property type="match status" value="3"/>
</dbReference>
<dbReference type="Pfam" id="PF13360">
    <property type="entry name" value="PQQ_2"/>
    <property type="match status" value="1"/>
</dbReference>
<dbReference type="Proteomes" id="UP000518206">
    <property type="component" value="Unassembled WGS sequence"/>
</dbReference>
<dbReference type="EMBL" id="JACHVX010000003">
    <property type="protein sequence ID" value="MBB2923581.1"/>
    <property type="molecule type" value="Genomic_DNA"/>
</dbReference>
<evidence type="ECO:0000256" key="1">
    <source>
        <dbReference type="SAM" id="MobiDB-lite"/>
    </source>
</evidence>
<accession>A0A7W4UG51</accession>
<protein>
    <submittedName>
        <fullName evidence="4">Outer membrane protein assembly factor BamB</fullName>
    </submittedName>
</protein>
<dbReference type="Gene3D" id="2.130.10.10">
    <property type="entry name" value="YVTN repeat-like/Quinoprotein amine dehydrogenase"/>
    <property type="match status" value="1"/>
</dbReference>
<feature type="region of interest" description="Disordered" evidence="1">
    <location>
        <begin position="69"/>
        <end position="111"/>
    </location>
</feature>
<feature type="domain" description="Pyrrolo-quinoline quinone repeat" evidence="3">
    <location>
        <begin position="380"/>
        <end position="461"/>
    </location>
</feature>
<dbReference type="InterPro" id="IPR015943">
    <property type="entry name" value="WD40/YVTN_repeat-like_dom_sf"/>
</dbReference>
<dbReference type="SUPFAM" id="SSF50998">
    <property type="entry name" value="Quinoprotein alcohol dehydrogenase-like"/>
    <property type="match status" value="2"/>
</dbReference>
<dbReference type="Gene3D" id="2.40.10.480">
    <property type="match status" value="1"/>
</dbReference>
<dbReference type="InterPro" id="IPR002372">
    <property type="entry name" value="PQQ_rpt_dom"/>
</dbReference>
<gene>
    <name evidence="4" type="ORF">FHR80_002506</name>
</gene>
<keyword evidence="2" id="KW-0472">Membrane</keyword>
<feature type="transmembrane region" description="Helical" evidence="2">
    <location>
        <begin position="46"/>
        <end position="67"/>
    </location>
</feature>
<evidence type="ECO:0000256" key="2">
    <source>
        <dbReference type="SAM" id="Phobius"/>
    </source>
</evidence>
<proteinExistence type="predicted"/>
<reference evidence="4 5" key="2">
    <citation type="submission" date="2020-08" db="EMBL/GenBank/DDBJ databases">
        <authorList>
            <person name="Partida-Martinez L."/>
            <person name="Huntemann M."/>
            <person name="Clum A."/>
            <person name="Wang J."/>
            <person name="Palaniappan K."/>
            <person name="Ritter S."/>
            <person name="Chen I.-M."/>
            <person name="Stamatis D."/>
            <person name="Reddy T."/>
            <person name="O'Malley R."/>
            <person name="Daum C."/>
            <person name="Shapiro N."/>
            <person name="Ivanova N."/>
            <person name="Kyrpides N."/>
            <person name="Woyke T."/>
        </authorList>
    </citation>
    <scope>NUCLEOTIDE SEQUENCE [LARGE SCALE GENOMIC DNA]</scope>
    <source>
        <strain evidence="4 5">RAS26</strain>
    </source>
</reference>
<sequence length="497" mass="50529">MSRDLTDVLHAFVDDQARASAAQGPDLAQRARTVAALTRRRRTQRVGGLAAASVALLAAGAVAASALTGPEPQPAVPEPSATASASPSPSATPTPTASATPAGPGTPVTASGARGVVDSLATQPTALWSVSAADLVPDFPGEDPPLFSNVVHGNIRAGTAVVDAGRTVVVLVADYLGLEQRLVGLDAATGEARWVRTWDDARPTHRCVGTSPDGLVVCSGTTGPPDGGNHELQLLDPASGEIVRAYPIGDGADSLGIAGSVAVLHAGEGPEGIDVSWSGIDVLTGEVLFSHDEPGRGEAFEVTGDPLSDTGVSGPYARLAGYFYDVTIDVRTGAEVPVPVGAALNDDLAVWAPTDPETVPVFSSLIHENGVVRYGDQAPLHALDPRDGSTLWEQDAVGWYPAAVVGDVLLARDDDSTAALDARTGRPLWTAPVSGAVVATDGTRILLDGGTVLRLADGEVLTTGLSARSLGSASVRGATGRLAGIGNDAMSLTLFGW</sequence>
<evidence type="ECO:0000259" key="3">
    <source>
        <dbReference type="Pfam" id="PF13360"/>
    </source>
</evidence>
<dbReference type="RefSeq" id="WP_183296397.1">
    <property type="nucleotide sequence ID" value="NZ_JACHVX010000003.1"/>
</dbReference>
<dbReference type="InterPro" id="IPR018391">
    <property type="entry name" value="PQQ_b-propeller_rpt"/>
</dbReference>
<dbReference type="AlphaFoldDB" id="A0A7W4UG51"/>